<dbReference type="SUPFAM" id="SSF51445">
    <property type="entry name" value="(Trans)glycosidases"/>
    <property type="match status" value="1"/>
</dbReference>
<dbReference type="Gene3D" id="2.30.30.40">
    <property type="entry name" value="SH3 Domains"/>
    <property type="match status" value="2"/>
</dbReference>
<dbReference type="Proteomes" id="UP001244136">
    <property type="component" value="Chromosome"/>
</dbReference>
<dbReference type="EMBL" id="CP123967">
    <property type="protein sequence ID" value="WGT48336.1"/>
    <property type="molecule type" value="Genomic_DNA"/>
</dbReference>
<evidence type="ECO:0000256" key="1">
    <source>
        <dbReference type="SAM" id="SignalP"/>
    </source>
</evidence>
<keyword evidence="1" id="KW-0732">Signal</keyword>
<dbReference type="PROSITE" id="PS51781">
    <property type="entry name" value="SH3B"/>
    <property type="match status" value="1"/>
</dbReference>
<protein>
    <submittedName>
        <fullName evidence="3">DUF1906 domain-containing protein</fullName>
    </submittedName>
</protein>
<feature type="chain" id="PRO_5045662494" evidence="1">
    <location>
        <begin position="18"/>
        <end position="438"/>
    </location>
</feature>
<organism evidence="3 4">
    <name type="scientific">Tessaracoccus lacteus</name>
    <dbReference type="NCBI Taxonomy" id="3041766"/>
    <lineage>
        <taxon>Bacteria</taxon>
        <taxon>Bacillati</taxon>
        <taxon>Actinomycetota</taxon>
        <taxon>Actinomycetes</taxon>
        <taxon>Propionibacteriales</taxon>
        <taxon>Propionibacteriaceae</taxon>
        <taxon>Tessaracoccus</taxon>
    </lineage>
</organism>
<gene>
    <name evidence="3" type="ORF">QH948_06225</name>
</gene>
<dbReference type="Pfam" id="PF08924">
    <property type="entry name" value="Rv2525c_GlyHyd-like"/>
    <property type="match status" value="1"/>
</dbReference>
<name>A0ABY8Q0J9_9ACTN</name>
<dbReference type="InterPro" id="IPR017853">
    <property type="entry name" value="GH"/>
</dbReference>
<evidence type="ECO:0000313" key="4">
    <source>
        <dbReference type="Proteomes" id="UP001244136"/>
    </source>
</evidence>
<keyword evidence="4" id="KW-1185">Reference proteome</keyword>
<dbReference type="InterPro" id="IPR015020">
    <property type="entry name" value="Rv2525c-like_Glyco_Hydro-like"/>
</dbReference>
<feature type="domain" description="SH3b" evidence="2">
    <location>
        <begin position="279"/>
        <end position="353"/>
    </location>
</feature>
<dbReference type="SMART" id="SM00287">
    <property type="entry name" value="SH3b"/>
    <property type="match status" value="2"/>
</dbReference>
<evidence type="ECO:0000313" key="3">
    <source>
        <dbReference type="EMBL" id="WGT48336.1"/>
    </source>
</evidence>
<dbReference type="RefSeq" id="WP_281145972.1">
    <property type="nucleotide sequence ID" value="NZ_CP123967.1"/>
</dbReference>
<reference evidence="3 4" key="1">
    <citation type="journal article" date="2008" name="Int. J. Syst. Evol. Microbiol.">
        <title>Tessaracoccus flavescens sp. nov., isolated from marine sediment.</title>
        <authorList>
            <person name="Lee D.W."/>
            <person name="Lee S.D."/>
        </authorList>
    </citation>
    <scope>NUCLEOTIDE SEQUENCE [LARGE SCALE GENOMIC DNA]</scope>
    <source>
        <strain evidence="3 4">T21</strain>
    </source>
</reference>
<dbReference type="Gene3D" id="3.20.20.80">
    <property type="entry name" value="Glycosidases"/>
    <property type="match status" value="1"/>
</dbReference>
<accession>A0ABY8Q0J9</accession>
<feature type="signal peptide" evidence="1">
    <location>
        <begin position="1"/>
        <end position="17"/>
    </location>
</feature>
<proteinExistence type="predicted"/>
<sequence length="438" mass="46718">MNLTQRLLIIGASAALALGLSWGQRPPAAADPATSISYPAASSNTRYTGRAFDTCTAPSLDAIRAWKDSPYRALGVYIGGDGRTCAQPNLTKSWVGAVSRLGWKLIPIYLGPQPSSANRPRGSTIKLSTASAQGRAAADDAIAQAKALGMIAGSAIYYDVEAYDRGNTNDVKAVLTFESAWTRQLHAKGYLSGLYLNLTRGAADTAGVYTSTSYARADAIWIARWDGSTSLKGWAGISDSKWAVHQRGKQYRGDHTETYGGVTINIDSDQFDAPVATVLYSYKVTAPVSLNARTGPSTSYETVKKLPAGTSLKIVCQTNGGTVKTTKVWDRLSDGTYVSDYYVSTPSGTGMSKPLPRCRHSYQVDVSSKVNVRTGPGTSYATVGSIPNGGLAAVVCQKKGSKVGTTTVWNKLDDATWVSDYYVTNRSNTTYSAPLQRC</sequence>
<evidence type="ECO:0000259" key="2">
    <source>
        <dbReference type="PROSITE" id="PS51781"/>
    </source>
</evidence>
<dbReference type="InterPro" id="IPR003646">
    <property type="entry name" value="SH3-like_bac-type"/>
</dbReference>